<dbReference type="AlphaFoldDB" id="A0A1X6X1L0"/>
<evidence type="ECO:0000313" key="2">
    <source>
        <dbReference type="EMBL" id="SLM92432.1"/>
    </source>
</evidence>
<feature type="transmembrane region" description="Helical" evidence="1">
    <location>
        <begin position="335"/>
        <end position="355"/>
    </location>
</feature>
<feature type="transmembrane region" description="Helical" evidence="1">
    <location>
        <begin position="45"/>
        <end position="64"/>
    </location>
</feature>
<organism evidence="2 3">
    <name type="scientific">Brachybacterium nesterenkovii</name>
    <dbReference type="NCBI Taxonomy" id="47847"/>
    <lineage>
        <taxon>Bacteria</taxon>
        <taxon>Bacillati</taxon>
        <taxon>Actinomycetota</taxon>
        <taxon>Actinomycetes</taxon>
        <taxon>Micrococcales</taxon>
        <taxon>Dermabacteraceae</taxon>
        <taxon>Brachybacterium</taxon>
    </lineage>
</organism>
<gene>
    <name evidence="2" type="ORF">FM110_08255</name>
</gene>
<feature type="transmembrane region" description="Helical" evidence="1">
    <location>
        <begin position="76"/>
        <end position="96"/>
    </location>
</feature>
<protein>
    <submittedName>
        <fullName evidence="2">Uncharacterized protein</fullName>
    </submittedName>
</protein>
<evidence type="ECO:0000313" key="3">
    <source>
        <dbReference type="Proteomes" id="UP000195981"/>
    </source>
</evidence>
<reference evidence="2 3" key="1">
    <citation type="submission" date="2017-02" db="EMBL/GenBank/DDBJ databases">
        <authorList>
            <person name="Peterson S.W."/>
        </authorList>
    </citation>
    <scope>NUCLEOTIDE SEQUENCE [LARGE SCALE GENOMIC DNA]</scope>
    <source>
        <strain evidence="2 3">CIP104813</strain>
    </source>
</reference>
<dbReference type="RefSeq" id="WP_087104288.1">
    <property type="nucleotide sequence ID" value="NZ_FWFG01000068.1"/>
</dbReference>
<feature type="transmembrane region" description="Helical" evidence="1">
    <location>
        <begin position="202"/>
        <end position="220"/>
    </location>
</feature>
<name>A0A1X6X1L0_9MICO</name>
<feature type="transmembrane region" description="Helical" evidence="1">
    <location>
        <begin position="232"/>
        <end position="258"/>
    </location>
</feature>
<proteinExistence type="predicted"/>
<feature type="transmembrane region" description="Helical" evidence="1">
    <location>
        <begin position="102"/>
        <end position="118"/>
    </location>
</feature>
<keyword evidence="3" id="KW-1185">Reference proteome</keyword>
<dbReference type="OrthoDB" id="9811974at2"/>
<feature type="transmembrane region" description="Helical" evidence="1">
    <location>
        <begin position="270"/>
        <end position="292"/>
    </location>
</feature>
<dbReference type="EMBL" id="FWFG01000068">
    <property type="protein sequence ID" value="SLM92432.1"/>
    <property type="molecule type" value="Genomic_DNA"/>
</dbReference>
<feature type="transmembrane region" description="Helical" evidence="1">
    <location>
        <begin position="179"/>
        <end position="196"/>
    </location>
</feature>
<evidence type="ECO:0000256" key="1">
    <source>
        <dbReference type="SAM" id="Phobius"/>
    </source>
</evidence>
<dbReference type="Proteomes" id="UP000195981">
    <property type="component" value="Unassembled WGS sequence"/>
</dbReference>
<feature type="transmembrane region" description="Helical" evidence="1">
    <location>
        <begin position="125"/>
        <end position="145"/>
    </location>
</feature>
<accession>A0A1X6X1L0</accession>
<sequence length="365" mass="37845">MNEGLSTHPAARLVLLLPAGAALLAGLDGAAILLGVHAPVDLARLADQHGPLMVLGFVATVIALERAAALARTWGFVSPLLLGLGGIALILAPLPLAVGRTLTVLGAAAMVALYVPLWRRSRDDAVALQAAGAIAATIGAIGLLAGSPVSHVLPCLMAFVLLTILGERLELSRIVLRRPVGLLVIGIAVLGSLPVSLVAPGIGVRLLAVLLIAAVAWLLVHDPALRTARAGGLPGFVGIQLSLGYLWLLVPAGLWLVIGPVVSGTRSYDALVHAFFLGFVIAMIMAHAPIILPAVLRVDLPYTPWMHVPSALLHLSLLIRLGIGDALDLPAAVRSGGVLGIVSLLLFAALSASQVRRRRRRKALR</sequence>
<keyword evidence="1" id="KW-0812">Transmembrane</keyword>
<keyword evidence="1" id="KW-1133">Transmembrane helix</keyword>
<keyword evidence="1" id="KW-0472">Membrane</keyword>